<name>A0A178MY97_9PROT</name>
<dbReference type="InterPro" id="IPR006260">
    <property type="entry name" value="TonB/TolA_C"/>
</dbReference>
<dbReference type="SUPFAM" id="SSF74653">
    <property type="entry name" value="TolA/TonB C-terminal domain"/>
    <property type="match status" value="1"/>
</dbReference>
<comment type="caution">
    <text evidence="11">The sequence shown here is derived from an EMBL/GenBank/DDBJ whole genome shotgun (WGS) entry which is preliminary data.</text>
</comment>
<keyword evidence="3" id="KW-0813">Transport</keyword>
<evidence type="ECO:0000256" key="9">
    <source>
        <dbReference type="ARBA" id="ARBA00023136"/>
    </source>
</evidence>
<keyword evidence="6" id="KW-0812">Transmembrane</keyword>
<evidence type="ECO:0000256" key="5">
    <source>
        <dbReference type="ARBA" id="ARBA00022519"/>
    </source>
</evidence>
<dbReference type="GO" id="GO:0098797">
    <property type="term" value="C:plasma membrane protein complex"/>
    <property type="evidence" value="ECO:0007669"/>
    <property type="project" value="TreeGrafter"/>
</dbReference>
<evidence type="ECO:0000256" key="2">
    <source>
        <dbReference type="ARBA" id="ARBA00006555"/>
    </source>
</evidence>
<comment type="subcellular location">
    <subcellularLocation>
        <location evidence="1">Cell inner membrane</location>
        <topology evidence="1">Single-pass membrane protein</topology>
        <orientation evidence="1">Periplasmic side</orientation>
    </subcellularLocation>
</comment>
<dbReference type="EMBL" id="LWQU01000043">
    <property type="protein sequence ID" value="OAN63215.1"/>
    <property type="molecule type" value="Genomic_DNA"/>
</dbReference>
<evidence type="ECO:0000313" key="12">
    <source>
        <dbReference type="Proteomes" id="UP000078543"/>
    </source>
</evidence>
<evidence type="ECO:0000256" key="3">
    <source>
        <dbReference type="ARBA" id="ARBA00022448"/>
    </source>
</evidence>
<dbReference type="Gene3D" id="3.30.1150.10">
    <property type="match status" value="1"/>
</dbReference>
<dbReference type="Pfam" id="PF03544">
    <property type="entry name" value="TonB_C"/>
    <property type="match status" value="1"/>
</dbReference>
<dbReference type="InterPro" id="IPR037682">
    <property type="entry name" value="TonB_C"/>
</dbReference>
<dbReference type="InterPro" id="IPR051045">
    <property type="entry name" value="TonB-dependent_transducer"/>
</dbReference>
<protein>
    <recommendedName>
        <fullName evidence="10">TonB C-terminal domain-containing protein</fullName>
    </recommendedName>
</protein>
<sequence>MVEDEVKATPLSQPKPFYPRIARQRGWQGVVVVRVGIDEAGQTCHVAVRDSSGHAVLDEAALETVRQWRFSPARQGGRAVASAIDVPIRFSLTEG</sequence>
<dbReference type="GO" id="GO:0015031">
    <property type="term" value="P:protein transport"/>
    <property type="evidence" value="ECO:0007669"/>
    <property type="project" value="UniProtKB-KW"/>
</dbReference>
<keyword evidence="4" id="KW-1003">Cell membrane</keyword>
<dbReference type="GO" id="GO:0031992">
    <property type="term" value="F:energy transducer activity"/>
    <property type="evidence" value="ECO:0007669"/>
    <property type="project" value="TreeGrafter"/>
</dbReference>
<evidence type="ECO:0000259" key="10">
    <source>
        <dbReference type="PROSITE" id="PS52015"/>
    </source>
</evidence>
<comment type="similarity">
    <text evidence="2">Belongs to the TonB family.</text>
</comment>
<dbReference type="NCBIfam" id="TIGR01352">
    <property type="entry name" value="tonB_Cterm"/>
    <property type="match status" value="1"/>
</dbReference>
<dbReference type="GO" id="GO:0055085">
    <property type="term" value="P:transmembrane transport"/>
    <property type="evidence" value="ECO:0007669"/>
    <property type="project" value="InterPro"/>
</dbReference>
<dbReference type="PROSITE" id="PS52015">
    <property type="entry name" value="TONB_CTD"/>
    <property type="match status" value="1"/>
</dbReference>
<gene>
    <name evidence="11" type="ORF">A6A05_06605</name>
</gene>
<proteinExistence type="inferred from homology"/>
<dbReference type="Proteomes" id="UP000078543">
    <property type="component" value="Unassembled WGS sequence"/>
</dbReference>
<accession>A0A178MY97</accession>
<evidence type="ECO:0000256" key="8">
    <source>
        <dbReference type="ARBA" id="ARBA00022989"/>
    </source>
</evidence>
<evidence type="ECO:0000256" key="4">
    <source>
        <dbReference type="ARBA" id="ARBA00022475"/>
    </source>
</evidence>
<feature type="domain" description="TonB C-terminal" evidence="10">
    <location>
        <begin position="3"/>
        <end position="95"/>
    </location>
</feature>
<organism evidence="11 12">
    <name type="scientific">Magnetospirillum moscoviense</name>
    <dbReference type="NCBI Taxonomy" id="1437059"/>
    <lineage>
        <taxon>Bacteria</taxon>
        <taxon>Pseudomonadati</taxon>
        <taxon>Pseudomonadota</taxon>
        <taxon>Alphaproteobacteria</taxon>
        <taxon>Rhodospirillales</taxon>
        <taxon>Rhodospirillaceae</taxon>
        <taxon>Magnetospirillum</taxon>
    </lineage>
</organism>
<dbReference type="AlphaFoldDB" id="A0A178MY97"/>
<evidence type="ECO:0000256" key="1">
    <source>
        <dbReference type="ARBA" id="ARBA00004383"/>
    </source>
</evidence>
<dbReference type="PANTHER" id="PTHR33446:SF2">
    <property type="entry name" value="PROTEIN TONB"/>
    <property type="match status" value="1"/>
</dbReference>
<evidence type="ECO:0000256" key="6">
    <source>
        <dbReference type="ARBA" id="ARBA00022692"/>
    </source>
</evidence>
<keyword evidence="5" id="KW-0997">Cell inner membrane</keyword>
<keyword evidence="8" id="KW-1133">Transmembrane helix</keyword>
<keyword evidence="9" id="KW-0472">Membrane</keyword>
<reference evidence="11 12" key="1">
    <citation type="submission" date="2016-04" db="EMBL/GenBank/DDBJ databases">
        <title>Draft genome sequence of freshwater magnetotactic bacteria Magnetospirillum marisnigri SP-1 and Magnetospirillum moscoviense BB-1.</title>
        <authorList>
            <person name="Koziaeva V."/>
            <person name="Dziuba M.V."/>
            <person name="Ivanov T.M."/>
            <person name="Kuznetsov B."/>
            <person name="Grouzdev D.S."/>
        </authorList>
    </citation>
    <scope>NUCLEOTIDE SEQUENCE [LARGE SCALE GENOMIC DNA]</scope>
    <source>
        <strain evidence="11 12">BB-1</strain>
    </source>
</reference>
<keyword evidence="12" id="KW-1185">Reference proteome</keyword>
<dbReference type="PANTHER" id="PTHR33446">
    <property type="entry name" value="PROTEIN TONB-RELATED"/>
    <property type="match status" value="1"/>
</dbReference>
<evidence type="ECO:0000256" key="7">
    <source>
        <dbReference type="ARBA" id="ARBA00022927"/>
    </source>
</evidence>
<evidence type="ECO:0000313" key="11">
    <source>
        <dbReference type="EMBL" id="OAN63215.1"/>
    </source>
</evidence>
<keyword evidence="7" id="KW-0653">Protein transport</keyword>
<dbReference type="STRING" id="1437059.A6A05_06605"/>